<evidence type="ECO:0000256" key="7">
    <source>
        <dbReference type="ARBA" id="ARBA00023242"/>
    </source>
</evidence>
<evidence type="ECO:0000256" key="4">
    <source>
        <dbReference type="ARBA" id="ARBA00023015"/>
    </source>
</evidence>
<evidence type="ECO:0000313" key="12">
    <source>
        <dbReference type="Proteomes" id="UP000634136"/>
    </source>
</evidence>
<feature type="region of interest" description="Disordered" evidence="9">
    <location>
        <begin position="1"/>
        <end position="96"/>
    </location>
</feature>
<accession>A0A834WID6</accession>
<feature type="compositionally biased region" description="Basic and acidic residues" evidence="9">
    <location>
        <begin position="317"/>
        <end position="335"/>
    </location>
</feature>
<dbReference type="PROSITE" id="PS50884">
    <property type="entry name" value="ZF_DOF_2"/>
    <property type="match status" value="1"/>
</dbReference>
<feature type="compositionally biased region" description="Low complexity" evidence="9">
    <location>
        <begin position="31"/>
        <end position="42"/>
    </location>
</feature>
<comment type="subcellular location">
    <subcellularLocation>
        <location evidence="8">Nucleus</location>
    </subcellularLocation>
</comment>
<comment type="caution">
    <text evidence="11">The sequence shown here is derived from an EMBL/GenBank/DDBJ whole genome shotgun (WGS) entry which is preliminary data.</text>
</comment>
<evidence type="ECO:0000259" key="10">
    <source>
        <dbReference type="PROSITE" id="PS50884"/>
    </source>
</evidence>
<gene>
    <name evidence="11" type="ORF">G2W53_025976</name>
</gene>
<protein>
    <submittedName>
        <fullName evidence="11">Cyclic dof factor 2</fullName>
    </submittedName>
</protein>
<feature type="compositionally biased region" description="Low complexity" evidence="9">
    <location>
        <begin position="187"/>
        <end position="196"/>
    </location>
</feature>
<evidence type="ECO:0000256" key="5">
    <source>
        <dbReference type="ARBA" id="ARBA00023125"/>
    </source>
</evidence>
<keyword evidence="4" id="KW-0805">Transcription regulation</keyword>
<feature type="region of interest" description="Disordered" evidence="9">
    <location>
        <begin position="177"/>
        <end position="200"/>
    </location>
</feature>
<organism evidence="11 12">
    <name type="scientific">Senna tora</name>
    <dbReference type="NCBI Taxonomy" id="362788"/>
    <lineage>
        <taxon>Eukaryota</taxon>
        <taxon>Viridiplantae</taxon>
        <taxon>Streptophyta</taxon>
        <taxon>Embryophyta</taxon>
        <taxon>Tracheophyta</taxon>
        <taxon>Spermatophyta</taxon>
        <taxon>Magnoliopsida</taxon>
        <taxon>eudicotyledons</taxon>
        <taxon>Gunneridae</taxon>
        <taxon>Pentapetalae</taxon>
        <taxon>rosids</taxon>
        <taxon>fabids</taxon>
        <taxon>Fabales</taxon>
        <taxon>Fabaceae</taxon>
        <taxon>Caesalpinioideae</taxon>
        <taxon>Cassia clade</taxon>
        <taxon>Senna</taxon>
    </lineage>
</organism>
<sequence>MPEIQDVYGDSAGAPADDDDGDDAIHLNHASSSSSSNSSLESNAKKRDGEEQEREETKMGDTMGEKALEDSNEDEAPTQSSDEFSNQDAASRTYEDSIMTEKEATALKISKIEGQNEACNSQGKTLKKPDKILHCPRCNSMETKFCYYNNYNANQPRHFCKNCQRYWTAGGTMRNVPVGAGRRKNKNSASNSSKANGPSVLTCGSNTPGIESTTHNCTRNGFHKLIEDTKVNRSEEQVMSNCQSYLPQVPSFPGAPWPFPWNPMSWTTSAVPPSPAFCPPGYTMPFYPTGAYWGCAVSGAWNMPWLVQPSSPNLGKHSREGNMLKSNDTKGEENNKEKCLWVPKTLRIVGDPGEAAKSSIWTTLGIKNDEVNSIHKGGLFKAFPSTKDDEKIHSTQTPPVDLHAANPAALSRSLNFHETS</sequence>
<keyword evidence="5 8" id="KW-0238">DNA-binding</keyword>
<dbReference type="AlphaFoldDB" id="A0A834WID6"/>
<dbReference type="EMBL" id="JAAIUW010000008">
    <property type="protein sequence ID" value="KAF7820521.1"/>
    <property type="molecule type" value="Genomic_DNA"/>
</dbReference>
<dbReference type="InterPro" id="IPR003851">
    <property type="entry name" value="Znf_Dof"/>
</dbReference>
<evidence type="ECO:0000256" key="2">
    <source>
        <dbReference type="ARBA" id="ARBA00022771"/>
    </source>
</evidence>
<dbReference type="Proteomes" id="UP000634136">
    <property type="component" value="Unassembled WGS sequence"/>
</dbReference>
<dbReference type="Pfam" id="PF02701">
    <property type="entry name" value="Zn_ribbon_Dof"/>
    <property type="match status" value="1"/>
</dbReference>
<dbReference type="PANTHER" id="PTHR31089">
    <property type="entry name" value="CYCLIC DOF FACTOR 2"/>
    <property type="match status" value="1"/>
</dbReference>
<name>A0A834WID6_9FABA</name>
<keyword evidence="12" id="KW-1185">Reference proteome</keyword>
<keyword evidence="3" id="KW-0862">Zinc</keyword>
<dbReference type="PROSITE" id="PS01361">
    <property type="entry name" value="ZF_DOF_1"/>
    <property type="match status" value="1"/>
</dbReference>
<evidence type="ECO:0000313" key="11">
    <source>
        <dbReference type="EMBL" id="KAF7820521.1"/>
    </source>
</evidence>
<keyword evidence="7 8" id="KW-0539">Nucleus</keyword>
<feature type="compositionally biased region" description="Polar residues" evidence="9">
    <location>
        <begin position="77"/>
        <end position="90"/>
    </location>
</feature>
<evidence type="ECO:0000256" key="9">
    <source>
        <dbReference type="SAM" id="MobiDB-lite"/>
    </source>
</evidence>
<dbReference type="GO" id="GO:0003700">
    <property type="term" value="F:DNA-binding transcription factor activity"/>
    <property type="evidence" value="ECO:0007669"/>
    <property type="project" value="InterPro"/>
</dbReference>
<evidence type="ECO:0000256" key="1">
    <source>
        <dbReference type="ARBA" id="ARBA00022723"/>
    </source>
</evidence>
<keyword evidence="2 8" id="KW-0863">Zinc-finger</keyword>
<dbReference type="OrthoDB" id="1927254at2759"/>
<evidence type="ECO:0000256" key="6">
    <source>
        <dbReference type="ARBA" id="ARBA00023163"/>
    </source>
</evidence>
<feature type="domain" description="Dof-type" evidence="10">
    <location>
        <begin position="133"/>
        <end position="187"/>
    </location>
</feature>
<evidence type="ECO:0000256" key="8">
    <source>
        <dbReference type="PROSITE-ProRule" id="PRU00071"/>
    </source>
</evidence>
<reference evidence="11" key="1">
    <citation type="submission" date="2020-09" db="EMBL/GenBank/DDBJ databases">
        <title>Genome-Enabled Discovery of Anthraquinone Biosynthesis in Senna tora.</title>
        <authorList>
            <person name="Kang S.-H."/>
            <person name="Pandey R.P."/>
            <person name="Lee C.-M."/>
            <person name="Sim J.-S."/>
            <person name="Jeong J.-T."/>
            <person name="Choi B.-S."/>
            <person name="Jung M."/>
            <person name="Ginzburg D."/>
            <person name="Zhao K."/>
            <person name="Won S.Y."/>
            <person name="Oh T.-J."/>
            <person name="Yu Y."/>
            <person name="Kim N.-H."/>
            <person name="Lee O.R."/>
            <person name="Lee T.-H."/>
            <person name="Bashyal P."/>
            <person name="Kim T.-S."/>
            <person name="Lee W.-H."/>
            <person name="Kawkins C."/>
            <person name="Kim C.-K."/>
            <person name="Kim J.S."/>
            <person name="Ahn B.O."/>
            <person name="Rhee S.Y."/>
            <person name="Sohng J.K."/>
        </authorList>
    </citation>
    <scope>NUCLEOTIDE SEQUENCE</scope>
    <source>
        <tissue evidence="11">Leaf</tissue>
    </source>
</reference>
<proteinExistence type="predicted"/>
<dbReference type="GO" id="GO:0003677">
    <property type="term" value="F:DNA binding"/>
    <property type="evidence" value="ECO:0007669"/>
    <property type="project" value="UniProtKB-UniRule"/>
</dbReference>
<evidence type="ECO:0000256" key="3">
    <source>
        <dbReference type="ARBA" id="ARBA00022833"/>
    </source>
</evidence>
<feature type="region of interest" description="Disordered" evidence="9">
    <location>
        <begin position="314"/>
        <end position="335"/>
    </location>
</feature>
<dbReference type="InterPro" id="IPR045174">
    <property type="entry name" value="Dof"/>
</dbReference>
<dbReference type="GO" id="GO:0008270">
    <property type="term" value="F:zinc ion binding"/>
    <property type="evidence" value="ECO:0007669"/>
    <property type="project" value="UniProtKB-KW"/>
</dbReference>
<dbReference type="GO" id="GO:0005634">
    <property type="term" value="C:nucleus"/>
    <property type="evidence" value="ECO:0007669"/>
    <property type="project" value="UniProtKB-SubCell"/>
</dbReference>
<keyword evidence="6" id="KW-0804">Transcription</keyword>
<feature type="compositionally biased region" description="Basic and acidic residues" evidence="9">
    <location>
        <begin position="43"/>
        <end position="69"/>
    </location>
</feature>
<dbReference type="PANTHER" id="PTHR31089:SF75">
    <property type="entry name" value="CYCLIC DOF FACTOR 2"/>
    <property type="match status" value="1"/>
</dbReference>
<keyword evidence="1" id="KW-0479">Metal-binding</keyword>